<comment type="similarity">
    <text evidence="1">Belongs to the peptidase U32 family. UbiV subfamily.</text>
</comment>
<dbReference type="Proteomes" id="UP000240908">
    <property type="component" value="Chromosome"/>
</dbReference>
<reference evidence="4" key="1">
    <citation type="journal article" date="2018" name="Genome Announc.">
        <title>First complete genome sequence of Yersinia massiliensis.</title>
        <authorList>
            <person name="Thomas M.C."/>
            <person name="Arling V."/>
            <person name="Goji N."/>
            <person name="Janzen T.W."/>
            <person name="Duceppe M.-O."/>
            <person name="Mathews A."/>
            <person name="Carrillo C."/>
            <person name="Amoako K."/>
        </authorList>
    </citation>
    <scope>NUCLEOTIDE SEQUENCE [LARGE SCALE GENOMIC DNA]</scope>
    <source>
        <strain evidence="4">GTA</strain>
    </source>
</reference>
<accession>A0A2R4NU94</accession>
<dbReference type="Proteomes" id="UP000698240">
    <property type="component" value="Unassembled WGS sequence"/>
</dbReference>
<dbReference type="PANTHER" id="PTHR30217">
    <property type="entry name" value="PEPTIDASE U32 FAMILY"/>
    <property type="match status" value="1"/>
</dbReference>
<sequence length="292" mass="32876">MKYALGAVLYYWPKSDIETFYHAAANSSADIIYLGENVCTKRREMKVSDWLGLAKEVAASGKQVVISTLALLQAPSELNELKRYVENGEFLLEANDLGAVNMAAERGLPFVAGHALNCYNAYTLRILHRQGMMRWCMPVELSRDWLSNVLEQCDELGFRDQFEVEVLSYGHLPLAYSARCFTARSEDRAKDECETCCIKYPQGRKVLSQEDQQVFVLNGIQTQSGYCYNLGNDLISMQGLVDIVRLSPQGIETLEVIEQFRANEQGLAPLMLADKADCNGYWRRLAGLELVS</sequence>
<feature type="binding site" evidence="1">
    <location>
        <position position="39"/>
    </location>
    <ligand>
        <name>[4Fe-4S] cluster</name>
        <dbReference type="ChEBI" id="CHEBI:49883"/>
    </ligand>
</feature>
<dbReference type="InterPro" id="IPR051454">
    <property type="entry name" value="RNA/ubiquinone_mod_enzymes"/>
</dbReference>
<keyword evidence="1" id="KW-0479">Metal-binding</keyword>
<comment type="function">
    <text evidence="1">Required for O(2)-independent ubiquinone (coenzyme Q) biosynthesis. Together with UbiU, is essential for the C6-hydroxylation reaction in the oxygen-independent ubiquinone biosynthesis pathway.</text>
</comment>
<dbReference type="GO" id="GO:0051539">
    <property type="term" value="F:4 iron, 4 sulfur cluster binding"/>
    <property type="evidence" value="ECO:0007669"/>
    <property type="project" value="UniProtKB-UniRule"/>
</dbReference>
<comment type="cofactor">
    <cofactor evidence="1">
        <name>[4Fe-4S] cluster</name>
        <dbReference type="ChEBI" id="CHEBI:49883"/>
    </cofactor>
</comment>
<dbReference type="EMBL" id="JAASAN010000003">
    <property type="protein sequence ID" value="NIL26965.1"/>
    <property type="molecule type" value="Genomic_DNA"/>
</dbReference>
<keyword evidence="1" id="KW-0408">Iron</keyword>
<gene>
    <name evidence="1" type="primary">ubiV</name>
    <name evidence="2" type="ORF">DA391_19770</name>
    <name evidence="3" type="ORF">HB980_10465</name>
</gene>
<evidence type="ECO:0000313" key="2">
    <source>
        <dbReference type="EMBL" id="AVX39695.1"/>
    </source>
</evidence>
<keyword evidence="1" id="KW-0411">Iron-sulfur</keyword>
<keyword evidence="1" id="KW-0831">Ubiquinone biosynthesis</keyword>
<dbReference type="InterPro" id="IPR043693">
    <property type="entry name" value="UbiV"/>
</dbReference>
<evidence type="ECO:0000313" key="4">
    <source>
        <dbReference type="Proteomes" id="UP000240908"/>
    </source>
</evidence>
<comment type="subunit">
    <text evidence="1">Forms a heterodimer with UbiU.</text>
</comment>
<dbReference type="NCBIfam" id="NF011991">
    <property type="entry name" value="PRK15447.1"/>
    <property type="match status" value="1"/>
</dbReference>
<keyword evidence="1" id="KW-0004">4Fe-4S</keyword>
<keyword evidence="4" id="KW-1185">Reference proteome</keyword>
<comment type="pathway">
    <text evidence="1">Cofactor biosynthesis; ubiquinone biosynthesis.</text>
</comment>
<dbReference type="InterPro" id="IPR001539">
    <property type="entry name" value="Peptidase_U32"/>
</dbReference>
<dbReference type="PANTHER" id="PTHR30217:SF11">
    <property type="entry name" value="UBIQUINONE BIOSYNTHESIS PROTEIN UBIV"/>
    <property type="match status" value="1"/>
</dbReference>
<dbReference type="GO" id="GO:0046872">
    <property type="term" value="F:metal ion binding"/>
    <property type="evidence" value="ECO:0007669"/>
    <property type="project" value="UniProtKB-KW"/>
</dbReference>
<organism evidence="3 5">
    <name type="scientific">Yersinia massiliensis</name>
    <dbReference type="NCBI Taxonomy" id="419257"/>
    <lineage>
        <taxon>Bacteria</taxon>
        <taxon>Pseudomonadati</taxon>
        <taxon>Pseudomonadota</taxon>
        <taxon>Gammaproteobacteria</taxon>
        <taxon>Enterobacterales</taxon>
        <taxon>Yersiniaceae</taxon>
        <taxon>Yersinia</taxon>
    </lineage>
</organism>
<evidence type="ECO:0000313" key="3">
    <source>
        <dbReference type="EMBL" id="NIL26965.1"/>
    </source>
</evidence>
<evidence type="ECO:0000313" key="5">
    <source>
        <dbReference type="Proteomes" id="UP000698240"/>
    </source>
</evidence>
<dbReference type="RefSeq" id="WP_050878864.1">
    <property type="nucleotide sequence ID" value="NZ_CABHYD010000370.1"/>
</dbReference>
<reference evidence="3" key="2">
    <citation type="submission" date="2020-03" db="EMBL/GenBank/DDBJ databases">
        <authorList>
            <person name="Kislichkina A."/>
            <person name="Dentovskaya S."/>
            <person name="Shaikhutdinov R."/>
            <person name="Ivanov S."/>
            <person name="Sizova A."/>
            <person name="Solomentsev V."/>
            <person name="Bogun A."/>
        </authorList>
    </citation>
    <scope>NUCLEOTIDE SEQUENCE</scope>
    <source>
        <strain evidence="3">SCPM-O-B-8025</strain>
    </source>
</reference>
<name>A0A2R4NU94_9GAMM</name>
<evidence type="ECO:0000256" key="1">
    <source>
        <dbReference type="HAMAP-Rule" id="MF_02233"/>
    </source>
</evidence>
<feature type="binding site" evidence="1">
    <location>
        <position position="180"/>
    </location>
    <ligand>
        <name>[4Fe-4S] cluster</name>
        <dbReference type="ChEBI" id="CHEBI:49883"/>
    </ligand>
</feature>
<dbReference type="HAMAP" id="MF_02233">
    <property type="entry name" value="UbiV"/>
    <property type="match status" value="1"/>
</dbReference>
<proteinExistence type="inferred from homology"/>
<feature type="binding site" evidence="1">
    <location>
        <position position="197"/>
    </location>
    <ligand>
        <name>[4Fe-4S] cluster</name>
        <dbReference type="ChEBI" id="CHEBI:49883"/>
    </ligand>
</feature>
<feature type="binding site" evidence="1">
    <location>
        <position position="193"/>
    </location>
    <ligand>
        <name>[4Fe-4S] cluster</name>
        <dbReference type="ChEBI" id="CHEBI:49883"/>
    </ligand>
</feature>
<dbReference type="KEGG" id="yma:DA391_19770"/>
<protein>
    <recommendedName>
        <fullName evidence="1">Ubiquinone biosynthesis protein UbiV</fullName>
    </recommendedName>
</protein>
<dbReference type="Pfam" id="PF01136">
    <property type="entry name" value="Peptidase_U32"/>
    <property type="match status" value="1"/>
</dbReference>
<dbReference type="EMBL" id="CP028487">
    <property type="protein sequence ID" value="AVX39695.1"/>
    <property type="molecule type" value="Genomic_DNA"/>
</dbReference>
<dbReference type="GO" id="GO:0006744">
    <property type="term" value="P:ubiquinone biosynthetic process"/>
    <property type="evidence" value="ECO:0007669"/>
    <property type="project" value="UniProtKB-UniRule"/>
</dbReference>
<dbReference type="AlphaFoldDB" id="A0A2R4NU94"/>